<dbReference type="PANTHER" id="PTHR41775">
    <property type="entry name" value="SECRETED PROTEIN-RELATED"/>
    <property type="match status" value="1"/>
</dbReference>
<dbReference type="InterPro" id="IPR008757">
    <property type="entry name" value="Peptidase_M6-like_domain"/>
</dbReference>
<keyword evidence="3" id="KW-1185">Reference proteome</keyword>
<dbReference type="NCBIfam" id="TIGR03296">
    <property type="entry name" value="M6dom_TIGR03296"/>
    <property type="match status" value="1"/>
</dbReference>
<evidence type="ECO:0000256" key="1">
    <source>
        <dbReference type="SAM" id="MobiDB-lite"/>
    </source>
</evidence>
<dbReference type="AlphaFoldDB" id="A0A2P6C6W8"/>
<gene>
    <name evidence="2" type="ORF">BTO14_11530</name>
</gene>
<accession>A0A2P6C6W8</accession>
<comment type="caution">
    <text evidence="2">The sequence shown here is derived from an EMBL/GenBank/DDBJ whole genome shotgun (WGS) entry which is preliminary data.</text>
</comment>
<evidence type="ECO:0000313" key="2">
    <source>
        <dbReference type="EMBL" id="PQJ68679.1"/>
    </source>
</evidence>
<protein>
    <recommendedName>
        <fullName evidence="4">Peptidase M6-like domain-containing protein</fullName>
    </recommendedName>
</protein>
<organism evidence="2 3">
    <name type="scientific">Polaribacter butkevichii</name>
    <dbReference type="NCBI Taxonomy" id="218490"/>
    <lineage>
        <taxon>Bacteria</taxon>
        <taxon>Pseudomonadati</taxon>
        <taxon>Bacteroidota</taxon>
        <taxon>Flavobacteriia</taxon>
        <taxon>Flavobacteriales</taxon>
        <taxon>Flavobacteriaceae</taxon>
    </lineage>
</organism>
<dbReference type="EMBL" id="MSCK01000002">
    <property type="protein sequence ID" value="PQJ68679.1"/>
    <property type="molecule type" value="Genomic_DNA"/>
</dbReference>
<evidence type="ECO:0000313" key="3">
    <source>
        <dbReference type="Proteomes" id="UP000247345"/>
    </source>
</evidence>
<reference evidence="2 3" key="1">
    <citation type="submission" date="2016-12" db="EMBL/GenBank/DDBJ databases">
        <title>Trade-off between light-utilization and light-protection in marine flavobacteria.</title>
        <authorList>
            <person name="Kumagai Y."/>
            <person name="Yoshizawa S."/>
            <person name="Kogure K."/>
            <person name="Iwasaki W."/>
        </authorList>
    </citation>
    <scope>NUCLEOTIDE SEQUENCE [LARGE SCALE GENOMIC DNA]</scope>
    <source>
        <strain evidence="2 3">KCTC 12100</strain>
    </source>
</reference>
<dbReference type="GO" id="GO:0006508">
    <property type="term" value="P:proteolysis"/>
    <property type="evidence" value="ECO:0007669"/>
    <property type="project" value="InterPro"/>
</dbReference>
<feature type="region of interest" description="Disordered" evidence="1">
    <location>
        <begin position="475"/>
        <end position="494"/>
    </location>
</feature>
<dbReference type="Proteomes" id="UP000247345">
    <property type="component" value="Unassembled WGS sequence"/>
</dbReference>
<dbReference type="PANTHER" id="PTHR41775:SF1">
    <property type="entry name" value="PEPTIDASE M6-LIKE DOMAIN-CONTAINING PROTEIN"/>
    <property type="match status" value="1"/>
</dbReference>
<feature type="compositionally biased region" description="Gly residues" evidence="1">
    <location>
        <begin position="475"/>
        <end position="484"/>
    </location>
</feature>
<feature type="non-terminal residue" evidence="2">
    <location>
        <position position="494"/>
    </location>
</feature>
<dbReference type="GO" id="GO:0008233">
    <property type="term" value="F:peptidase activity"/>
    <property type="evidence" value="ECO:0007669"/>
    <property type="project" value="InterPro"/>
</dbReference>
<name>A0A2P6C6W8_9FLAO</name>
<proteinExistence type="predicted"/>
<evidence type="ECO:0008006" key="4">
    <source>
        <dbReference type="Google" id="ProtNLM"/>
    </source>
</evidence>
<sequence>MFATSYNGDPYKFKQPDGTYVTVHLYGDAYYIRAESPDGYTLIRDESTGWISYAKLTDNKGKLISTGIYFRENQANLKNKLQKFNLKKHLDISSSARKSIVNENTKILNPSSSTMNNSVLQKSAKSAVNGTIKGLAIVVDFSDSTAPITMNSIRDFFNKSGYTGYGNNGSVKDFFSDISGGALVYENVVYGYYRAPKTFASYDAMPYAKGAQEILNQSLNWINNQGFDFNTLTIKNGRIQAINLMYTGTPAAWAKGMWYHKSTYTGFSADGVSSGDYNTSPVNNDLSLGTVCHENGHMLAGWPDTYTYDNSPNGIGAFDLMCSYGNRKNPSTPNPYFLNLAGWGTTININSANQTFTENSNSLRSYKYTNPSNSKEFYLIEPRRKTGRSTSLPDEGITIWHINENGNNQRADKQVALEHANNNINVHNAACWHNGGSTTFNDNTAPSAKWYNGSNSALKVSNVGNVGNSMSFTIGNGGTTGGGEAAISSPTPGS</sequence>